<sequence>MLDATDIARLIATGALTAVQATQDVLDRIAAHDGDLHAFLTVDAPGALAAATAADAAQRRGDALGPLHGVPISLKDEVWTKGLRSTAGSRLYEQFVPETDSEAVARLRRAGAIIVGKTQLPEFAAWPQSKNLVGPEAVNPHDHSRISGASSGGSAASVASGMVPLALGSDGGGSIRIPSALCGTFGLFPTPGLVPARDSFSYSPFASLGPITRSVRDAALMLQAIAGHDPLEVGSLDTPVPDYLSTLDAGVEGLRIAFTADFGWIDADPRITALTAEVASRLTAVGAVVEQPAIEIEDIWPVFGAVTLGASVYDGVRTPYMVSPTHVDRLLNGLDQLTPPLQMAVTSAPPTPEQYADAMVTIGRVREQFRIWFQSYDVICSPTMAMLAPISPQDWSMPYPDGRMGTNYTAYANVCCLTAASYPCGPVAGLPVGLQVIGRGGAEALVLRVCRALEKVAPYSGLV</sequence>
<dbReference type="EMBL" id="CAFAAV010000174">
    <property type="protein sequence ID" value="CAB4830155.1"/>
    <property type="molecule type" value="Genomic_DNA"/>
</dbReference>
<dbReference type="PANTHER" id="PTHR11895">
    <property type="entry name" value="TRANSAMIDASE"/>
    <property type="match status" value="1"/>
</dbReference>
<dbReference type="EMBL" id="CAFBMT010000022">
    <property type="protein sequence ID" value="CAB4950749.1"/>
    <property type="molecule type" value="Genomic_DNA"/>
</dbReference>
<evidence type="ECO:0000313" key="2">
    <source>
        <dbReference type="EMBL" id="CAB4365482.1"/>
    </source>
</evidence>
<dbReference type="PANTHER" id="PTHR11895:SF7">
    <property type="entry name" value="GLUTAMYL-TRNA(GLN) AMIDOTRANSFERASE SUBUNIT A, MITOCHONDRIAL"/>
    <property type="match status" value="1"/>
</dbReference>
<evidence type="ECO:0000313" key="3">
    <source>
        <dbReference type="EMBL" id="CAB4748499.1"/>
    </source>
</evidence>
<dbReference type="SUPFAM" id="SSF75304">
    <property type="entry name" value="Amidase signature (AS) enzymes"/>
    <property type="match status" value="1"/>
</dbReference>
<dbReference type="AlphaFoldDB" id="A0A6J6TQ88"/>
<dbReference type="InterPro" id="IPR000120">
    <property type="entry name" value="Amidase"/>
</dbReference>
<dbReference type="EMBL" id="CAESGF010000033">
    <property type="protein sequence ID" value="CAB4365482.1"/>
    <property type="molecule type" value="Genomic_DNA"/>
</dbReference>
<dbReference type="EMBL" id="CAFBOL010000173">
    <property type="protein sequence ID" value="CAB5021326.1"/>
    <property type="molecule type" value="Genomic_DNA"/>
</dbReference>
<feature type="domain" description="Amidase" evidence="1">
    <location>
        <begin position="21"/>
        <end position="447"/>
    </location>
</feature>
<dbReference type="Gene3D" id="3.90.1300.10">
    <property type="entry name" value="Amidase signature (AS) domain"/>
    <property type="match status" value="1"/>
</dbReference>
<dbReference type="PROSITE" id="PS00571">
    <property type="entry name" value="AMIDASES"/>
    <property type="match status" value="1"/>
</dbReference>
<evidence type="ECO:0000259" key="1">
    <source>
        <dbReference type="Pfam" id="PF01425"/>
    </source>
</evidence>
<dbReference type="EMBL" id="CAEZYF010000037">
    <property type="protein sequence ID" value="CAB4748499.1"/>
    <property type="molecule type" value="Genomic_DNA"/>
</dbReference>
<dbReference type="InterPro" id="IPR036928">
    <property type="entry name" value="AS_sf"/>
</dbReference>
<dbReference type="InterPro" id="IPR020556">
    <property type="entry name" value="Amidase_CS"/>
</dbReference>
<evidence type="ECO:0000313" key="4">
    <source>
        <dbReference type="EMBL" id="CAB4830155.1"/>
    </source>
</evidence>
<reference evidence="3" key="1">
    <citation type="submission" date="2020-05" db="EMBL/GenBank/DDBJ databases">
        <authorList>
            <person name="Chiriac C."/>
            <person name="Salcher M."/>
            <person name="Ghai R."/>
            <person name="Kavagutti S V."/>
        </authorList>
    </citation>
    <scope>NUCLEOTIDE SEQUENCE</scope>
</reference>
<accession>A0A6J6TQ88</accession>
<evidence type="ECO:0000313" key="5">
    <source>
        <dbReference type="EMBL" id="CAB4950749.1"/>
    </source>
</evidence>
<name>A0A6J6TQ88_9ZZZZ</name>
<evidence type="ECO:0000313" key="6">
    <source>
        <dbReference type="EMBL" id="CAB5021326.1"/>
    </source>
</evidence>
<gene>
    <name evidence="3" type="ORF">UFOPK2656_03391</name>
    <name evidence="4" type="ORF">UFOPK3099_02002</name>
    <name evidence="5" type="ORF">UFOPK3651_02829</name>
    <name evidence="6" type="ORF">UFOPK3931_03375</name>
    <name evidence="2" type="ORF">UFOPK4189_03226</name>
</gene>
<dbReference type="Pfam" id="PF01425">
    <property type="entry name" value="Amidase"/>
    <property type="match status" value="1"/>
</dbReference>
<protein>
    <submittedName>
        <fullName evidence="3">Unannotated protein</fullName>
    </submittedName>
</protein>
<proteinExistence type="predicted"/>
<dbReference type="InterPro" id="IPR023631">
    <property type="entry name" value="Amidase_dom"/>
</dbReference>
<dbReference type="GO" id="GO:0003824">
    <property type="term" value="F:catalytic activity"/>
    <property type="evidence" value="ECO:0007669"/>
    <property type="project" value="InterPro"/>
</dbReference>
<organism evidence="3">
    <name type="scientific">freshwater metagenome</name>
    <dbReference type="NCBI Taxonomy" id="449393"/>
    <lineage>
        <taxon>unclassified sequences</taxon>
        <taxon>metagenomes</taxon>
        <taxon>ecological metagenomes</taxon>
    </lineage>
</organism>